<dbReference type="eggNOG" id="arCOG04403">
    <property type="taxonomic scope" value="Archaea"/>
</dbReference>
<dbReference type="eggNOG" id="arCOG02590">
    <property type="taxonomic scope" value="Archaea"/>
</dbReference>
<evidence type="ECO:0000256" key="3">
    <source>
        <dbReference type="ARBA" id="ARBA00022553"/>
    </source>
</evidence>
<dbReference type="Gene3D" id="3.40.50.2300">
    <property type="match status" value="1"/>
</dbReference>
<dbReference type="PROSITE" id="PS50894">
    <property type="entry name" value="HPT"/>
    <property type="match status" value="1"/>
</dbReference>
<sequence length="777" mass="85349">MDSHEIEFLKRLLVTYRTEAQEHLATLSSQLVELEASRDDQVKSREILELVFREAHSLKGASRAVNLVQVERVCQAIESVFSVLKQQSASPSKELFDLFSEVIDTVRTMVAAADPQVPQPESPQTKRLIARLEHLARNVAATQAGPAANVATGIEPLEGTAGGGTPGTLEGIGPVRKAKDEVVPETTVRISVDKLERILHQVEEFLLLKLAVNDQFSELQRIQALVESWSDEWTRVSSDLVTLRQVTGAASSERLERVQPFIERQLTFLDWNHQFMRSLDGGLNGSIRCMDRGRRSLETLVDTLLDDMRDVLMLPASSLFDSFPRLVRDLAQALGKEVRLEIRGSSIAIDRRVLDEMHDPLIHLLRNAIDHGIEPLTIRKEQKKTRYGQITIEIELRSGRQVGITIADDGAGVDLPQVKRAAVKGGLISEREAERMNDQEVTNLLFRSGISTSPIITDLSGHGLGLAIVLEKVEKLGGSVTVESTPGAGTSFHLLLPLTLVKFKGVLVTQDNRSFVFPMAYVERTLQVSVESIAAVQNHKTLLYEGEFIPVVRLGSVLELPDPPMREAQTKVSIVVARASKTRIGFSVDEVRNEQDVLVKSLGKQLSRVRNISGTTVIGNGTLVPILHVPDLIKSVLKPGAGARYGREVVVAGRLPSSILVAEDSITSRTLLKNILESAGYRVTTAVDGQDAWNVLISGAFDLVVSDVDMPRMSGFDLTRKIRSDQRHADLPVVLVTSLDSAGDREQGIEVGANAYIVKSSFDQSNLIEIIDRLAGP</sequence>
<dbReference type="PANTHER" id="PTHR43395">
    <property type="entry name" value="SENSOR HISTIDINE KINASE CHEA"/>
    <property type="match status" value="1"/>
</dbReference>
<comment type="catalytic activity">
    <reaction evidence="1">
        <text>ATP + protein L-histidine = ADP + protein N-phospho-L-histidine.</text>
        <dbReference type="EC" id="2.7.13.3"/>
    </reaction>
</comment>
<evidence type="ECO:0000313" key="13">
    <source>
        <dbReference type="Proteomes" id="UP000002457"/>
    </source>
</evidence>
<dbReference type="Gene3D" id="2.30.30.40">
    <property type="entry name" value="SH3 Domains"/>
    <property type="match status" value="1"/>
</dbReference>
<dbReference type="EMBL" id="CP001338">
    <property type="protein sequence ID" value="ACL16662.1"/>
    <property type="molecule type" value="Genomic_DNA"/>
</dbReference>
<dbReference type="GO" id="GO:0004673">
    <property type="term" value="F:protein histidine kinase activity"/>
    <property type="evidence" value="ECO:0007669"/>
    <property type="project" value="UniProtKB-EC"/>
</dbReference>
<dbReference type="SMART" id="SM00448">
    <property type="entry name" value="REC"/>
    <property type="match status" value="1"/>
</dbReference>
<dbReference type="PANTHER" id="PTHR43395:SF1">
    <property type="entry name" value="CHEMOTAXIS PROTEIN CHEA"/>
    <property type="match status" value="1"/>
</dbReference>
<dbReference type="Gene3D" id="1.20.120.160">
    <property type="entry name" value="HPT domain"/>
    <property type="match status" value="1"/>
</dbReference>
<dbReference type="EC" id="2.7.13.3" evidence="2"/>
<evidence type="ECO:0000256" key="5">
    <source>
        <dbReference type="ARBA" id="ARBA00022777"/>
    </source>
</evidence>
<reference evidence="12 13" key="1">
    <citation type="journal article" date="2015" name="Genome Announc.">
        <title>Complete Genome Sequence of Methanosphaerula palustris E1-9CT, a Hydrogenotrophic Methanogen Isolated from a Minerotrophic Fen Peatland.</title>
        <authorList>
            <person name="Cadillo-Quiroz H."/>
            <person name="Browne P."/>
            <person name="Kyrpides N."/>
            <person name="Woyke T."/>
            <person name="Goodwin L."/>
            <person name="Detter C."/>
            <person name="Yavitt J.B."/>
            <person name="Zinder S.H."/>
        </authorList>
    </citation>
    <scope>NUCLEOTIDE SEQUENCE [LARGE SCALE GENOMIC DNA]</scope>
    <source>
        <strain evidence="13">ATCC BAA-1556 / DSM 19958 / E1-9c</strain>
    </source>
</reference>
<dbReference type="Pfam" id="PF00072">
    <property type="entry name" value="Response_reg"/>
    <property type="match status" value="1"/>
</dbReference>
<dbReference type="KEGG" id="mpl:Mpal_1329"/>
<feature type="domain" description="Response regulatory" evidence="9">
    <location>
        <begin position="658"/>
        <end position="774"/>
    </location>
</feature>
<dbReference type="CDD" id="cd00088">
    <property type="entry name" value="HPT"/>
    <property type="match status" value="1"/>
</dbReference>
<dbReference type="InterPro" id="IPR008207">
    <property type="entry name" value="Sig_transdc_His_kin_Hpt_dom"/>
</dbReference>
<keyword evidence="5 12" id="KW-0418">Kinase</keyword>
<dbReference type="SMART" id="SM00260">
    <property type="entry name" value="CheW"/>
    <property type="match status" value="1"/>
</dbReference>
<dbReference type="PROSITE" id="PS50110">
    <property type="entry name" value="RESPONSE_REGULATORY"/>
    <property type="match status" value="1"/>
</dbReference>
<evidence type="ECO:0000259" key="11">
    <source>
        <dbReference type="PROSITE" id="PS50894"/>
    </source>
</evidence>
<dbReference type="PROSITE" id="PS50851">
    <property type="entry name" value="CHEW"/>
    <property type="match status" value="1"/>
</dbReference>
<dbReference type="OrthoDB" id="293137at2157"/>
<dbReference type="InterPro" id="IPR005467">
    <property type="entry name" value="His_kinase_dom"/>
</dbReference>
<evidence type="ECO:0000259" key="9">
    <source>
        <dbReference type="PROSITE" id="PS50110"/>
    </source>
</evidence>
<dbReference type="SUPFAM" id="SSF55874">
    <property type="entry name" value="ATPase domain of HSP90 chaperone/DNA topoisomerase II/histidine kinase"/>
    <property type="match status" value="1"/>
</dbReference>
<dbReference type="Gene3D" id="3.30.565.10">
    <property type="entry name" value="Histidine kinase-like ATPase, C-terminal domain"/>
    <property type="match status" value="1"/>
</dbReference>
<dbReference type="InterPro" id="IPR002545">
    <property type="entry name" value="CheW-lke_dom"/>
</dbReference>
<dbReference type="SUPFAM" id="SSF47226">
    <property type="entry name" value="Histidine-containing phosphotransfer domain, HPT domain"/>
    <property type="match status" value="1"/>
</dbReference>
<dbReference type="GO" id="GO:0000160">
    <property type="term" value="P:phosphorelay signal transduction system"/>
    <property type="evidence" value="ECO:0007669"/>
    <property type="project" value="InterPro"/>
</dbReference>
<feature type="modified residue" description="4-aspartylphosphate" evidence="7">
    <location>
        <position position="707"/>
    </location>
</feature>
<evidence type="ECO:0000256" key="1">
    <source>
        <dbReference type="ARBA" id="ARBA00000085"/>
    </source>
</evidence>
<dbReference type="InterPro" id="IPR036061">
    <property type="entry name" value="CheW-like_dom_sf"/>
</dbReference>
<dbReference type="SUPFAM" id="SSF50341">
    <property type="entry name" value="CheW-like"/>
    <property type="match status" value="1"/>
</dbReference>
<protein>
    <recommendedName>
        <fullName evidence="2">histidine kinase</fullName>
        <ecNumber evidence="2">2.7.13.3</ecNumber>
    </recommendedName>
</protein>
<dbReference type="Pfam" id="PF01627">
    <property type="entry name" value="Hpt"/>
    <property type="match status" value="1"/>
</dbReference>
<dbReference type="Pfam" id="PF01584">
    <property type="entry name" value="CheW"/>
    <property type="match status" value="1"/>
</dbReference>
<name>B8GHQ7_METPE</name>
<dbReference type="SUPFAM" id="SSF52172">
    <property type="entry name" value="CheY-like"/>
    <property type="match status" value="1"/>
</dbReference>
<keyword evidence="4" id="KW-0808">Transferase</keyword>
<accession>B8GHQ7</accession>
<gene>
    <name evidence="12" type="ordered locus">Mpal_1329</name>
</gene>
<dbReference type="InterPro" id="IPR001789">
    <property type="entry name" value="Sig_transdc_resp-reg_receiver"/>
</dbReference>
<dbReference type="InterPro" id="IPR036890">
    <property type="entry name" value="HATPase_C_sf"/>
</dbReference>
<dbReference type="Pfam" id="PF02518">
    <property type="entry name" value="HATPase_c"/>
    <property type="match status" value="1"/>
</dbReference>
<dbReference type="InterPro" id="IPR011006">
    <property type="entry name" value="CheY-like_superfamily"/>
</dbReference>
<dbReference type="PROSITE" id="PS50109">
    <property type="entry name" value="HIS_KIN"/>
    <property type="match status" value="1"/>
</dbReference>
<dbReference type="GeneID" id="7271190"/>
<evidence type="ECO:0000259" key="10">
    <source>
        <dbReference type="PROSITE" id="PS50851"/>
    </source>
</evidence>
<dbReference type="InterPro" id="IPR003594">
    <property type="entry name" value="HATPase_dom"/>
</dbReference>
<dbReference type="AlphaFoldDB" id="B8GHQ7"/>
<evidence type="ECO:0000256" key="2">
    <source>
        <dbReference type="ARBA" id="ARBA00012438"/>
    </source>
</evidence>
<dbReference type="SMART" id="SM00073">
    <property type="entry name" value="HPT"/>
    <property type="match status" value="1"/>
</dbReference>
<feature type="domain" description="CheW-like" evidence="10">
    <location>
        <begin position="502"/>
        <end position="638"/>
    </location>
</feature>
<evidence type="ECO:0000313" key="12">
    <source>
        <dbReference type="EMBL" id="ACL16662.1"/>
    </source>
</evidence>
<dbReference type="GO" id="GO:0006935">
    <property type="term" value="P:chemotaxis"/>
    <property type="evidence" value="ECO:0007669"/>
    <property type="project" value="InterPro"/>
</dbReference>
<evidence type="ECO:0000256" key="4">
    <source>
        <dbReference type="ARBA" id="ARBA00022679"/>
    </source>
</evidence>
<dbReference type="InterPro" id="IPR004358">
    <property type="entry name" value="Sig_transdc_His_kin-like_C"/>
</dbReference>
<dbReference type="FunFam" id="3.30.565.10:FF:000016">
    <property type="entry name" value="Chemotaxis protein CheA, putative"/>
    <property type="match status" value="1"/>
</dbReference>
<dbReference type="SMART" id="SM00387">
    <property type="entry name" value="HATPase_c"/>
    <property type="match status" value="1"/>
</dbReference>
<evidence type="ECO:0000256" key="6">
    <source>
        <dbReference type="PROSITE-ProRule" id="PRU00110"/>
    </source>
</evidence>
<dbReference type="HOGENOM" id="CLU_000650_2_1_2"/>
<dbReference type="RefSeq" id="WP_012617981.1">
    <property type="nucleotide sequence ID" value="NC_011832.1"/>
</dbReference>
<dbReference type="InterPro" id="IPR036641">
    <property type="entry name" value="HPT_dom_sf"/>
</dbReference>
<keyword evidence="13" id="KW-1185">Reference proteome</keyword>
<feature type="domain" description="Histidine kinase" evidence="8">
    <location>
        <begin position="295"/>
        <end position="500"/>
    </location>
</feature>
<keyword evidence="3 7" id="KW-0597">Phosphoprotein</keyword>
<proteinExistence type="predicted"/>
<evidence type="ECO:0000256" key="7">
    <source>
        <dbReference type="PROSITE-ProRule" id="PRU00169"/>
    </source>
</evidence>
<evidence type="ECO:0000259" key="8">
    <source>
        <dbReference type="PROSITE" id="PS50109"/>
    </source>
</evidence>
<dbReference type="InterPro" id="IPR051315">
    <property type="entry name" value="Bact_Chemotaxis_CheA"/>
</dbReference>
<feature type="domain" description="HPt" evidence="11">
    <location>
        <begin position="5"/>
        <end position="113"/>
    </location>
</feature>
<dbReference type="Proteomes" id="UP000002457">
    <property type="component" value="Chromosome"/>
</dbReference>
<organism evidence="12 13">
    <name type="scientific">Methanosphaerula palustris (strain ATCC BAA-1556 / DSM 19958 / E1-9c)</name>
    <dbReference type="NCBI Taxonomy" id="521011"/>
    <lineage>
        <taxon>Archaea</taxon>
        <taxon>Methanobacteriati</taxon>
        <taxon>Methanobacteriota</taxon>
        <taxon>Stenosarchaea group</taxon>
        <taxon>Methanomicrobia</taxon>
        <taxon>Methanomicrobiales</taxon>
        <taxon>Methanoregulaceae</taxon>
        <taxon>Methanosphaerula</taxon>
    </lineage>
</organism>
<dbReference type="STRING" id="521011.Mpal_1329"/>
<feature type="modified residue" description="Phosphohistidine" evidence="6">
    <location>
        <position position="56"/>
    </location>
</feature>
<dbReference type="PRINTS" id="PR00344">
    <property type="entry name" value="BCTRLSENSOR"/>
</dbReference>